<feature type="compositionally biased region" description="Basic and acidic residues" evidence="1">
    <location>
        <begin position="17"/>
        <end position="38"/>
    </location>
</feature>
<dbReference type="AlphaFoldDB" id="A0AAN8SBL6"/>
<accession>A0AAN8SBL6</accession>
<proteinExistence type="predicted"/>
<sequence>MHLRRVTVQRKTFQMFPKKDEKRPRENSDWKVVVHDWNNDNEDDDSKSKTHKQSNGSQITKYKSLELTF</sequence>
<dbReference type="Proteomes" id="UP001372834">
    <property type="component" value="Unassembled WGS sequence"/>
</dbReference>
<reference evidence="2 3" key="1">
    <citation type="submission" date="2023-10" db="EMBL/GenBank/DDBJ databases">
        <title>Genomes of two closely related lineages of the louse Polyplax serrata with different host specificities.</title>
        <authorList>
            <person name="Martinu J."/>
            <person name="Tarabai H."/>
            <person name="Stefka J."/>
            <person name="Hypsa V."/>
        </authorList>
    </citation>
    <scope>NUCLEOTIDE SEQUENCE [LARGE SCALE GENOMIC DNA]</scope>
    <source>
        <strain evidence="2">HR10_N</strain>
    </source>
</reference>
<organism evidence="2 3">
    <name type="scientific">Polyplax serrata</name>
    <name type="common">Common mouse louse</name>
    <dbReference type="NCBI Taxonomy" id="468196"/>
    <lineage>
        <taxon>Eukaryota</taxon>
        <taxon>Metazoa</taxon>
        <taxon>Ecdysozoa</taxon>
        <taxon>Arthropoda</taxon>
        <taxon>Hexapoda</taxon>
        <taxon>Insecta</taxon>
        <taxon>Pterygota</taxon>
        <taxon>Neoptera</taxon>
        <taxon>Paraneoptera</taxon>
        <taxon>Psocodea</taxon>
        <taxon>Troctomorpha</taxon>
        <taxon>Phthiraptera</taxon>
        <taxon>Anoplura</taxon>
        <taxon>Polyplacidae</taxon>
        <taxon>Polyplax</taxon>
    </lineage>
</organism>
<evidence type="ECO:0000313" key="3">
    <source>
        <dbReference type="Proteomes" id="UP001372834"/>
    </source>
</evidence>
<protein>
    <submittedName>
        <fullName evidence="2">Uncharacterized protein</fullName>
    </submittedName>
</protein>
<dbReference type="EMBL" id="JAWJWE010000002">
    <property type="protein sequence ID" value="KAK6642929.1"/>
    <property type="molecule type" value="Genomic_DNA"/>
</dbReference>
<gene>
    <name evidence="2" type="ORF">RUM43_004431</name>
</gene>
<feature type="region of interest" description="Disordered" evidence="1">
    <location>
        <begin position="1"/>
        <end position="69"/>
    </location>
</feature>
<evidence type="ECO:0000313" key="2">
    <source>
        <dbReference type="EMBL" id="KAK6642929.1"/>
    </source>
</evidence>
<evidence type="ECO:0000256" key="1">
    <source>
        <dbReference type="SAM" id="MobiDB-lite"/>
    </source>
</evidence>
<comment type="caution">
    <text evidence="2">The sequence shown here is derived from an EMBL/GenBank/DDBJ whole genome shotgun (WGS) entry which is preliminary data.</text>
</comment>
<name>A0AAN8SBL6_POLSC</name>